<evidence type="ECO:0000256" key="4">
    <source>
        <dbReference type="ARBA" id="ARBA00022771"/>
    </source>
</evidence>
<dbReference type="Pfam" id="PF23077">
    <property type="entry name" value="zf-C2H2_ZNF462_1st"/>
    <property type="match status" value="1"/>
</dbReference>
<feature type="domain" description="C2H2-type" evidence="11">
    <location>
        <begin position="1001"/>
        <end position="1038"/>
    </location>
</feature>
<keyword evidence="4 9" id="KW-0863">Zinc-finger</keyword>
<feature type="domain" description="C2H2-type" evidence="11">
    <location>
        <begin position="1106"/>
        <end position="1130"/>
    </location>
</feature>
<feature type="domain" description="C2H2-type" evidence="11">
    <location>
        <begin position="770"/>
        <end position="797"/>
    </location>
</feature>
<feature type="compositionally biased region" description="Basic and acidic residues" evidence="10">
    <location>
        <begin position="359"/>
        <end position="375"/>
    </location>
</feature>
<feature type="domain" description="C2H2-type" evidence="11">
    <location>
        <begin position="579"/>
        <end position="606"/>
    </location>
</feature>
<accession>A0ABQ9F2D9</accession>
<feature type="domain" description="C2H2-type" evidence="11">
    <location>
        <begin position="960"/>
        <end position="987"/>
    </location>
</feature>
<keyword evidence="5" id="KW-0862">Zinc</keyword>
<feature type="region of interest" description="Disordered" evidence="10">
    <location>
        <begin position="334"/>
        <end position="505"/>
    </location>
</feature>
<feature type="domain" description="C2H2-type" evidence="11">
    <location>
        <begin position="641"/>
        <end position="669"/>
    </location>
</feature>
<feature type="compositionally biased region" description="Basic and acidic residues" evidence="10">
    <location>
        <begin position="410"/>
        <end position="485"/>
    </location>
</feature>
<feature type="domain" description="C2H2-type" evidence="11">
    <location>
        <begin position="1078"/>
        <end position="1105"/>
    </location>
</feature>
<dbReference type="Proteomes" id="UP001217089">
    <property type="component" value="Unassembled WGS sequence"/>
</dbReference>
<sequence>MAVKMEHLKEDLLSVYYLMWLRVSIFVCQSEHRRDVLLIVETVRGWQGLWILGFEVFKMYFQSNAKENFGFSEILQTKTEVKLQSDDVVYISDDDDDDDECDVKKCKLADVISRDVPIIYITEDKEGEVPVSKQNKVNDKNLSENAFLISDITSRENSNTRQTESKISSEYESKIYKPNNRNVEILPATSTVNDIDVMMPMENNENNVIKPMENNESYVMMLMENNKSDVMMPMKDNESDVMMPMENNENNVMKPMENNESDVMMSMKDNESDVMKSIGDKDCDVNNRNNPKYMRNVGGITVKELCCSTGNMTKNIKDIYAQCSTAEDLKKLTQKDSNKTNDDQNKHQKQRPGNTNVKKSKEIKSSGVNRDKLSSDEIEISDIIMEKQKSGSAREKQKTRTEEEVQTSEKLGEKQMSETLRESEKMGEKQTSETLRESEKMGEKQTSETLRESEKMGEKQMSKILRESEKMGEKQMSETLREKENSCMTKTSKTSETKDSSGGNQHLIQQTEQRVLEKLEQEKAHGFGHKPFICKVCGKQYIKKSELKEHVKVHDMVKSSKKVTEHNQSDFMKKSHNKYECSICFRVFRSYENMKKHLNDHIKRKHPSKSESASSSSDSEISDSSDKSDREVSVKKSRNNFICNICNTVFRSKYLLLQHTKFVHTPDDDESSSGGESLNSSKYINKNAKNCFKQSLHSSRDKYQLRSSTANCSNKLKESHRCDMCKKKFHSQYSLSQHCNRMHGKIKRDVVDRLNRINKKVKSQYRPNKSTCFVCGLEFRNKNQLRWHARRHIGTMPFLCGYCGRLESSKKCLEMHWKIHERESKINVFTCSFCSKKFSSSKALDTHRNSVHGKNDKLEENSRNLMKKEKRALCDKHKCKLCNDVFTSSLSLRIHSRICTGSAKRNSLFSCNICDKQFVQKRNLNNHLKCHHVTEDCTESEGSSEDITSGMEMSNDSEQYQCDICDATFTVEKDLQIHLKTHKKSVKFIDISKSKKGILPYQCEICGICFLQKQNLESHMKNSTCCNGTKSVHKEEDSETETRRSPSLYIKCNFCDKSFEKINWLNYHLIVHRDEKLFRCSLCSKSFYNLSVLRWHHSSHFNNKAYQCDICNIKVFNAESLKIHKKIHDL</sequence>
<feature type="domain" description="C2H2-type" evidence="11">
    <location>
        <begin position="798"/>
        <end position="825"/>
    </location>
</feature>
<dbReference type="Gene3D" id="3.30.160.60">
    <property type="entry name" value="Classic Zinc Finger"/>
    <property type="match status" value="8"/>
</dbReference>
<dbReference type="Pfam" id="PF00096">
    <property type="entry name" value="zf-C2H2"/>
    <property type="match status" value="6"/>
</dbReference>
<feature type="domain" description="C2H2-type" evidence="11">
    <location>
        <begin position="1050"/>
        <end position="1077"/>
    </location>
</feature>
<evidence type="ECO:0000313" key="13">
    <source>
        <dbReference type="Proteomes" id="UP001217089"/>
    </source>
</evidence>
<evidence type="ECO:0000256" key="7">
    <source>
        <dbReference type="ARBA" id="ARBA00023163"/>
    </source>
</evidence>
<feature type="compositionally biased region" description="Basic and acidic residues" evidence="10">
    <location>
        <begin position="334"/>
        <end position="346"/>
    </location>
</feature>
<feature type="compositionally biased region" description="Low complexity" evidence="10">
    <location>
        <begin position="610"/>
        <end position="619"/>
    </location>
</feature>
<evidence type="ECO:0000259" key="11">
    <source>
        <dbReference type="PROSITE" id="PS50157"/>
    </source>
</evidence>
<dbReference type="SMART" id="SM00355">
    <property type="entry name" value="ZnF_C2H2"/>
    <property type="match status" value="14"/>
</dbReference>
<keyword evidence="3" id="KW-0677">Repeat</keyword>
<keyword evidence="2" id="KW-0479">Metal-binding</keyword>
<name>A0ABQ9F2D9_TEGGR</name>
<feature type="domain" description="C2H2-type" evidence="11">
    <location>
        <begin position="909"/>
        <end position="937"/>
    </location>
</feature>
<dbReference type="PANTHER" id="PTHR47772">
    <property type="entry name" value="ZINC FINGER PROTEIN 200"/>
    <property type="match status" value="1"/>
</dbReference>
<dbReference type="Pfam" id="PF13912">
    <property type="entry name" value="zf-C2H2_6"/>
    <property type="match status" value="3"/>
</dbReference>
<feature type="domain" description="C2H2-type" evidence="11">
    <location>
        <begin position="720"/>
        <end position="748"/>
    </location>
</feature>
<dbReference type="EMBL" id="JARBDR010000496">
    <property type="protein sequence ID" value="KAJ8311489.1"/>
    <property type="molecule type" value="Genomic_DNA"/>
</dbReference>
<keyword evidence="13" id="KW-1185">Reference proteome</keyword>
<evidence type="ECO:0000256" key="5">
    <source>
        <dbReference type="ARBA" id="ARBA00022833"/>
    </source>
</evidence>
<comment type="subcellular location">
    <subcellularLocation>
        <location evidence="1">Nucleus</location>
    </subcellularLocation>
</comment>
<evidence type="ECO:0000256" key="8">
    <source>
        <dbReference type="ARBA" id="ARBA00023242"/>
    </source>
</evidence>
<keyword evidence="6" id="KW-0805">Transcription regulation</keyword>
<evidence type="ECO:0000256" key="9">
    <source>
        <dbReference type="PROSITE-ProRule" id="PRU00042"/>
    </source>
</evidence>
<evidence type="ECO:0000256" key="6">
    <source>
        <dbReference type="ARBA" id="ARBA00023015"/>
    </source>
</evidence>
<dbReference type="SUPFAM" id="SSF57667">
    <property type="entry name" value="beta-beta-alpha zinc fingers"/>
    <property type="match status" value="7"/>
</dbReference>
<evidence type="ECO:0000256" key="10">
    <source>
        <dbReference type="SAM" id="MobiDB-lite"/>
    </source>
</evidence>
<feature type="compositionally biased region" description="Basic and acidic residues" evidence="10">
    <location>
        <begin position="384"/>
        <end position="403"/>
    </location>
</feature>
<evidence type="ECO:0000313" key="12">
    <source>
        <dbReference type="EMBL" id="KAJ8311489.1"/>
    </source>
</evidence>
<feature type="domain" description="C2H2-type" evidence="11">
    <location>
        <begin position="877"/>
        <end position="904"/>
    </location>
</feature>
<keyword evidence="7" id="KW-0804">Transcription</keyword>
<feature type="region of interest" description="Disordered" evidence="10">
    <location>
        <begin position="600"/>
        <end position="631"/>
    </location>
</feature>
<dbReference type="InterPro" id="IPR057831">
    <property type="entry name" value="Znf_C2H2_ZNF462_1st"/>
</dbReference>
<evidence type="ECO:0000256" key="3">
    <source>
        <dbReference type="ARBA" id="ARBA00022737"/>
    </source>
</evidence>
<dbReference type="InterPro" id="IPR013087">
    <property type="entry name" value="Znf_C2H2_type"/>
</dbReference>
<comment type="caution">
    <text evidence="12">The sequence shown here is derived from an EMBL/GenBank/DDBJ whole genome shotgun (WGS) entry which is preliminary data.</text>
</comment>
<protein>
    <recommendedName>
        <fullName evidence="11">C2H2-type domain-containing protein</fullName>
    </recommendedName>
</protein>
<proteinExistence type="predicted"/>
<feature type="domain" description="C2H2-type" evidence="11">
    <location>
        <begin position="829"/>
        <end position="857"/>
    </location>
</feature>
<dbReference type="PANTHER" id="PTHR47772:SF13">
    <property type="entry name" value="GASTRULA ZINC FINGER PROTEIN XLCGF49.1-LIKE-RELATED"/>
    <property type="match status" value="1"/>
</dbReference>
<keyword evidence="8" id="KW-0539">Nucleus</keyword>
<evidence type="ECO:0000256" key="1">
    <source>
        <dbReference type="ARBA" id="ARBA00004123"/>
    </source>
</evidence>
<dbReference type="InterPro" id="IPR036236">
    <property type="entry name" value="Znf_C2H2_sf"/>
</dbReference>
<dbReference type="PROSITE" id="PS50157">
    <property type="entry name" value="ZINC_FINGER_C2H2_2"/>
    <property type="match status" value="14"/>
</dbReference>
<reference evidence="12 13" key="1">
    <citation type="submission" date="2022-12" db="EMBL/GenBank/DDBJ databases">
        <title>Chromosome-level genome of Tegillarca granosa.</title>
        <authorList>
            <person name="Kim J."/>
        </authorList>
    </citation>
    <scope>NUCLEOTIDE SEQUENCE [LARGE SCALE GENOMIC DNA]</scope>
    <source>
        <strain evidence="12">Teg-2019</strain>
        <tissue evidence="12">Adductor muscle</tissue>
    </source>
</reference>
<dbReference type="InterPro" id="IPR050636">
    <property type="entry name" value="C2H2-ZF_domain-containing"/>
</dbReference>
<organism evidence="12 13">
    <name type="scientific">Tegillarca granosa</name>
    <name type="common">Malaysian cockle</name>
    <name type="synonym">Anadara granosa</name>
    <dbReference type="NCBI Taxonomy" id="220873"/>
    <lineage>
        <taxon>Eukaryota</taxon>
        <taxon>Metazoa</taxon>
        <taxon>Spiralia</taxon>
        <taxon>Lophotrochozoa</taxon>
        <taxon>Mollusca</taxon>
        <taxon>Bivalvia</taxon>
        <taxon>Autobranchia</taxon>
        <taxon>Pteriomorphia</taxon>
        <taxon>Arcoida</taxon>
        <taxon>Arcoidea</taxon>
        <taxon>Arcidae</taxon>
        <taxon>Tegillarca</taxon>
    </lineage>
</organism>
<evidence type="ECO:0000256" key="2">
    <source>
        <dbReference type="ARBA" id="ARBA00022723"/>
    </source>
</evidence>
<gene>
    <name evidence="12" type="ORF">KUTeg_010844</name>
</gene>
<dbReference type="PROSITE" id="PS00028">
    <property type="entry name" value="ZINC_FINGER_C2H2_1"/>
    <property type="match status" value="11"/>
</dbReference>
<feature type="domain" description="C2H2-type" evidence="11">
    <location>
        <begin position="532"/>
        <end position="559"/>
    </location>
</feature>